<protein>
    <recommendedName>
        <fullName evidence="1">Plasmid replication protein RepL domain-containing protein</fullName>
    </recommendedName>
</protein>
<reference evidence="3" key="2">
    <citation type="journal article" date="2017" name="Genome Biol. Evol.">
        <title>Comparative genomic analysis identifies a Campylobacter clade deficient in selenium metabolism.</title>
        <authorList>
            <person name="Miller W.G."/>
            <person name="Yee E."/>
            <person name="Lopes B.S."/>
            <person name="Chapman M.H."/>
            <person name="Huynh S."/>
            <person name="Bono J.L."/>
            <person name="Parker C.T."/>
            <person name="Strachan N.J.C."/>
            <person name="Forbes K.J."/>
        </authorList>
    </citation>
    <scope>NUCLEOTIDE SEQUENCE [LARGE SCALE GENOMIC DNA]</scope>
    <source>
        <strain evidence="3">NCTC 13004</strain>
    </source>
</reference>
<evidence type="ECO:0000313" key="3">
    <source>
        <dbReference type="Proteomes" id="UP000202031"/>
    </source>
</evidence>
<dbReference type="InterPro" id="IPR008813">
    <property type="entry name" value="Plasmid_replication_RepL"/>
</dbReference>
<sequence>MEINLDNIALYKSVICMILGDKKSEIIEFIIDNLDDDKRFKYTIKELCATLNISKPTAIDTINLLTQKRVIKKIKNGLYQLSI</sequence>
<organism evidence="2 3">
    <name type="scientific">Campylobacter lanienae NCTC 13004</name>
    <dbReference type="NCBI Taxonomy" id="1031753"/>
    <lineage>
        <taxon>Bacteria</taxon>
        <taxon>Pseudomonadati</taxon>
        <taxon>Campylobacterota</taxon>
        <taxon>Epsilonproteobacteria</taxon>
        <taxon>Campylobacterales</taxon>
        <taxon>Campylobacteraceae</taxon>
        <taxon>Campylobacter</taxon>
    </lineage>
</organism>
<dbReference type="Pfam" id="PF05732">
    <property type="entry name" value="RepL"/>
    <property type="match status" value="1"/>
</dbReference>
<dbReference type="InterPro" id="IPR036390">
    <property type="entry name" value="WH_DNA-bd_sf"/>
</dbReference>
<proteinExistence type="predicted"/>
<name>A0A1X9SPM6_9BACT</name>
<dbReference type="GO" id="GO:0006276">
    <property type="term" value="P:plasmid maintenance"/>
    <property type="evidence" value="ECO:0007669"/>
    <property type="project" value="InterPro"/>
</dbReference>
<dbReference type="KEGG" id="clx:CLAN_1417"/>
<dbReference type="Proteomes" id="UP000202031">
    <property type="component" value="Chromosome"/>
</dbReference>
<dbReference type="GO" id="GO:0006260">
    <property type="term" value="P:DNA replication"/>
    <property type="evidence" value="ECO:0007669"/>
    <property type="project" value="InterPro"/>
</dbReference>
<gene>
    <name evidence="2" type="ORF">CLAN_1417</name>
</gene>
<feature type="domain" description="Plasmid replication protein RepL" evidence="1">
    <location>
        <begin position="18"/>
        <end position="81"/>
    </location>
</feature>
<dbReference type="EMBL" id="CP015578">
    <property type="protein sequence ID" value="ARQ98140.1"/>
    <property type="molecule type" value="Genomic_DNA"/>
</dbReference>
<accession>A0A1X9SPM6</accession>
<dbReference type="AlphaFoldDB" id="A0A1X9SPM6"/>
<reference evidence="3" key="1">
    <citation type="journal article" date="2017" name="Genome Biol. Evol.">
        <title>Comparative Genomic Analysis Identifies a Campylobacter Clade Deficient in Selenium Metabolism.</title>
        <authorList>
            <person name="Miller W.G."/>
            <person name="Yee E."/>
            <person name="Lopes B.S."/>
            <person name="Chapman M.H."/>
            <person name="Huynh S."/>
            <person name="Bono J.L."/>
            <person name="Parker C.T."/>
            <person name="Strachan N.J.C."/>
            <person name="Forbes K.J."/>
        </authorList>
    </citation>
    <scope>NUCLEOTIDE SEQUENCE [LARGE SCALE GENOMIC DNA]</scope>
    <source>
        <strain evidence="3">NCTC 13004</strain>
    </source>
</reference>
<dbReference type="InterPro" id="IPR038709">
    <property type="entry name" value="RpoN_core-bd_sf"/>
</dbReference>
<evidence type="ECO:0000313" key="2">
    <source>
        <dbReference type="EMBL" id="ARQ98140.1"/>
    </source>
</evidence>
<evidence type="ECO:0000259" key="1">
    <source>
        <dbReference type="Pfam" id="PF05732"/>
    </source>
</evidence>
<dbReference type="SUPFAM" id="SSF46785">
    <property type="entry name" value="Winged helix' DNA-binding domain"/>
    <property type="match status" value="1"/>
</dbReference>
<dbReference type="Gene3D" id="1.10.10.1330">
    <property type="entry name" value="RNA polymerase sigma-54 factor, core-binding domain"/>
    <property type="match status" value="1"/>
</dbReference>